<dbReference type="Proteomes" id="UP001529510">
    <property type="component" value="Unassembled WGS sequence"/>
</dbReference>
<sequence>GGVNLKTMSQSGSSIPLPRSLTSLSKQDTKGFSGALLGPSAQNQLAGRTSTLSSSSVSSLSVSKDLYTELKGHPAAQAGRRLLPVRPTAAPVNNLRRGSLPQDEFRDVERHSNKNWRSGHHHFRSLDNEVVESSGERQTGQALCKPTNGNVIWEMSTGVHRDFQRQRMKMLTRGHSDRGTIASKSQVNSTNVCPAGRESPRMAAVAPFRF</sequence>
<organism evidence="2 3">
    <name type="scientific">Cirrhinus mrigala</name>
    <name type="common">Mrigala</name>
    <dbReference type="NCBI Taxonomy" id="683832"/>
    <lineage>
        <taxon>Eukaryota</taxon>
        <taxon>Metazoa</taxon>
        <taxon>Chordata</taxon>
        <taxon>Craniata</taxon>
        <taxon>Vertebrata</taxon>
        <taxon>Euteleostomi</taxon>
        <taxon>Actinopterygii</taxon>
        <taxon>Neopterygii</taxon>
        <taxon>Teleostei</taxon>
        <taxon>Ostariophysi</taxon>
        <taxon>Cypriniformes</taxon>
        <taxon>Cyprinidae</taxon>
        <taxon>Labeoninae</taxon>
        <taxon>Labeonini</taxon>
        <taxon>Cirrhinus</taxon>
    </lineage>
</organism>
<evidence type="ECO:0000313" key="2">
    <source>
        <dbReference type="EMBL" id="KAL0191743.1"/>
    </source>
</evidence>
<feature type="non-terminal residue" evidence="2">
    <location>
        <position position="210"/>
    </location>
</feature>
<accession>A0ABD0R0D3</accession>
<dbReference type="EMBL" id="JAMKFB020000006">
    <property type="protein sequence ID" value="KAL0191743.1"/>
    <property type="molecule type" value="Genomic_DNA"/>
</dbReference>
<evidence type="ECO:0000256" key="1">
    <source>
        <dbReference type="SAM" id="MobiDB-lite"/>
    </source>
</evidence>
<dbReference type="AlphaFoldDB" id="A0ABD0R0D3"/>
<gene>
    <name evidence="2" type="ORF">M9458_014441</name>
</gene>
<proteinExistence type="predicted"/>
<reference evidence="2 3" key="1">
    <citation type="submission" date="2024-05" db="EMBL/GenBank/DDBJ databases">
        <title>Genome sequencing and assembly of Indian major carp, Cirrhinus mrigala (Hamilton, 1822).</title>
        <authorList>
            <person name="Mohindra V."/>
            <person name="Chowdhury L.M."/>
            <person name="Lal K."/>
            <person name="Jena J.K."/>
        </authorList>
    </citation>
    <scope>NUCLEOTIDE SEQUENCE [LARGE SCALE GENOMIC DNA]</scope>
    <source>
        <strain evidence="2">CM1030</strain>
        <tissue evidence="2">Blood</tissue>
    </source>
</reference>
<comment type="caution">
    <text evidence="2">The sequence shown here is derived from an EMBL/GenBank/DDBJ whole genome shotgun (WGS) entry which is preliminary data.</text>
</comment>
<protein>
    <submittedName>
        <fullName evidence="2">Uncharacterized protein</fullName>
    </submittedName>
</protein>
<feature type="compositionally biased region" description="Polar residues" evidence="1">
    <location>
        <begin position="1"/>
        <end position="26"/>
    </location>
</feature>
<name>A0ABD0R0D3_CIRMR</name>
<feature type="region of interest" description="Disordered" evidence="1">
    <location>
        <begin position="1"/>
        <end position="40"/>
    </location>
</feature>
<keyword evidence="3" id="KW-1185">Reference proteome</keyword>
<feature type="non-terminal residue" evidence="2">
    <location>
        <position position="1"/>
    </location>
</feature>
<evidence type="ECO:0000313" key="3">
    <source>
        <dbReference type="Proteomes" id="UP001529510"/>
    </source>
</evidence>